<sequence>MRIGVAGIGFMGMVHYLSYQGIEGAEVAAICDPNPRRRAGDWTGIKGNFGPAGEQMDLTGVAAFESLDDLITCPEVDLVDLCLPPSLHADAAVAALEGGKHVFCEKPMAMTAAECDRMLAAAEANDRRLLIGHVLPFFPEYAWALEAIESGRHGRVVGGSFRRVISDPAWLQHYWDAAKVGGPMLDLHIHDAHFIRKAFGMPTGVTARGSLREGLAEHWHSLLEFAQPGLTTHVEGGVLNQAGRPFLHGFEIQLERATLMFEFAVTTTADGDQAGYTCPPTILEESGVATRIELGDGDPMHAFRRELQRVVEAVGQGADAGPLACELARDAIVICDLQSASLRASLQQ</sequence>
<keyword evidence="5" id="KW-1185">Reference proteome</keyword>
<evidence type="ECO:0000259" key="3">
    <source>
        <dbReference type="Pfam" id="PF22725"/>
    </source>
</evidence>
<reference evidence="4 5" key="1">
    <citation type="submission" date="2019-02" db="EMBL/GenBank/DDBJ databases">
        <title>Deep-cultivation of Planctomycetes and their phenomic and genomic characterization uncovers novel biology.</title>
        <authorList>
            <person name="Wiegand S."/>
            <person name="Jogler M."/>
            <person name="Boedeker C."/>
            <person name="Pinto D."/>
            <person name="Vollmers J."/>
            <person name="Rivas-Marin E."/>
            <person name="Kohn T."/>
            <person name="Peeters S.H."/>
            <person name="Heuer A."/>
            <person name="Rast P."/>
            <person name="Oberbeckmann S."/>
            <person name="Bunk B."/>
            <person name="Jeske O."/>
            <person name="Meyerdierks A."/>
            <person name="Storesund J.E."/>
            <person name="Kallscheuer N."/>
            <person name="Luecker S."/>
            <person name="Lage O.M."/>
            <person name="Pohl T."/>
            <person name="Merkel B.J."/>
            <person name="Hornburger P."/>
            <person name="Mueller R.-W."/>
            <person name="Bruemmer F."/>
            <person name="Labrenz M."/>
            <person name="Spormann A.M."/>
            <person name="Op Den Camp H."/>
            <person name="Overmann J."/>
            <person name="Amann R."/>
            <person name="Jetten M.S.M."/>
            <person name="Mascher T."/>
            <person name="Medema M.H."/>
            <person name="Devos D.P."/>
            <person name="Kaster A.-K."/>
            <person name="Ovreas L."/>
            <person name="Rohde M."/>
            <person name="Galperin M.Y."/>
            <person name="Jogler C."/>
        </authorList>
    </citation>
    <scope>NUCLEOTIDE SEQUENCE [LARGE SCALE GENOMIC DNA]</scope>
    <source>
        <strain evidence="4 5">Pla123a</strain>
    </source>
</reference>
<keyword evidence="1 4" id="KW-0560">Oxidoreductase</keyword>
<feature type="domain" description="Gfo/Idh/MocA-like oxidoreductase N-terminal" evidence="2">
    <location>
        <begin position="1"/>
        <end position="133"/>
    </location>
</feature>
<dbReference type="GO" id="GO:0000166">
    <property type="term" value="F:nucleotide binding"/>
    <property type="evidence" value="ECO:0007669"/>
    <property type="project" value="InterPro"/>
</dbReference>
<dbReference type="EMBL" id="SJPO01000007">
    <property type="protein sequence ID" value="TWT75583.1"/>
    <property type="molecule type" value="Genomic_DNA"/>
</dbReference>
<dbReference type="SUPFAM" id="SSF55347">
    <property type="entry name" value="Glyceraldehyde-3-phosphate dehydrogenase-like, C-terminal domain"/>
    <property type="match status" value="1"/>
</dbReference>
<dbReference type="Proteomes" id="UP000318478">
    <property type="component" value="Unassembled WGS sequence"/>
</dbReference>
<organism evidence="4 5">
    <name type="scientific">Posidoniimonas polymericola</name>
    <dbReference type="NCBI Taxonomy" id="2528002"/>
    <lineage>
        <taxon>Bacteria</taxon>
        <taxon>Pseudomonadati</taxon>
        <taxon>Planctomycetota</taxon>
        <taxon>Planctomycetia</taxon>
        <taxon>Pirellulales</taxon>
        <taxon>Lacipirellulaceae</taxon>
        <taxon>Posidoniimonas</taxon>
    </lineage>
</organism>
<dbReference type="InterPro" id="IPR055170">
    <property type="entry name" value="GFO_IDH_MocA-like_dom"/>
</dbReference>
<evidence type="ECO:0000259" key="2">
    <source>
        <dbReference type="Pfam" id="PF01408"/>
    </source>
</evidence>
<dbReference type="Gene3D" id="3.30.360.10">
    <property type="entry name" value="Dihydrodipicolinate Reductase, domain 2"/>
    <property type="match status" value="1"/>
</dbReference>
<name>A0A5C5YKY7_9BACT</name>
<feature type="domain" description="GFO/IDH/MocA-like oxidoreductase" evidence="3">
    <location>
        <begin position="144"/>
        <end position="258"/>
    </location>
</feature>
<dbReference type="GO" id="GO:0047061">
    <property type="term" value="F:glucose-fructose oxidoreductase activity"/>
    <property type="evidence" value="ECO:0007669"/>
    <property type="project" value="UniProtKB-EC"/>
</dbReference>
<gene>
    <name evidence="4" type="primary">gfo_3</name>
    <name evidence="4" type="ORF">Pla123a_30930</name>
</gene>
<dbReference type="SUPFAM" id="SSF51735">
    <property type="entry name" value="NAD(P)-binding Rossmann-fold domains"/>
    <property type="match status" value="1"/>
</dbReference>
<dbReference type="Gene3D" id="3.40.50.720">
    <property type="entry name" value="NAD(P)-binding Rossmann-like Domain"/>
    <property type="match status" value="1"/>
</dbReference>
<dbReference type="EC" id="1.1.99.28" evidence="4"/>
<protein>
    <submittedName>
        <fullName evidence="4">Glucose--fructose oxidoreductase</fullName>
        <ecNumber evidence="4">1.1.99.28</ecNumber>
    </submittedName>
</protein>
<dbReference type="PANTHER" id="PTHR43818:SF11">
    <property type="entry name" value="BCDNA.GH03377"/>
    <property type="match status" value="1"/>
</dbReference>
<dbReference type="InterPro" id="IPR036291">
    <property type="entry name" value="NAD(P)-bd_dom_sf"/>
</dbReference>
<dbReference type="InterPro" id="IPR050463">
    <property type="entry name" value="Gfo/Idh/MocA_oxidrdct_glycsds"/>
</dbReference>
<accession>A0A5C5YKY7</accession>
<dbReference type="RefSeq" id="WP_146588472.1">
    <property type="nucleotide sequence ID" value="NZ_SJPO01000007.1"/>
</dbReference>
<dbReference type="OrthoDB" id="9783105at2"/>
<dbReference type="Pfam" id="PF22725">
    <property type="entry name" value="GFO_IDH_MocA_C3"/>
    <property type="match status" value="1"/>
</dbReference>
<proteinExistence type="predicted"/>
<dbReference type="InterPro" id="IPR000683">
    <property type="entry name" value="Gfo/Idh/MocA-like_OxRdtase_N"/>
</dbReference>
<dbReference type="Pfam" id="PF01408">
    <property type="entry name" value="GFO_IDH_MocA"/>
    <property type="match status" value="1"/>
</dbReference>
<evidence type="ECO:0000256" key="1">
    <source>
        <dbReference type="ARBA" id="ARBA00023002"/>
    </source>
</evidence>
<dbReference type="AlphaFoldDB" id="A0A5C5YKY7"/>
<evidence type="ECO:0000313" key="5">
    <source>
        <dbReference type="Proteomes" id="UP000318478"/>
    </source>
</evidence>
<dbReference type="PANTHER" id="PTHR43818">
    <property type="entry name" value="BCDNA.GH03377"/>
    <property type="match status" value="1"/>
</dbReference>
<comment type="caution">
    <text evidence="4">The sequence shown here is derived from an EMBL/GenBank/DDBJ whole genome shotgun (WGS) entry which is preliminary data.</text>
</comment>
<evidence type="ECO:0000313" key="4">
    <source>
        <dbReference type="EMBL" id="TWT75583.1"/>
    </source>
</evidence>